<dbReference type="InterPro" id="IPR036397">
    <property type="entry name" value="RNaseH_sf"/>
</dbReference>
<evidence type="ECO:0000313" key="2">
    <source>
        <dbReference type="Proteomes" id="UP001189000"/>
    </source>
</evidence>
<dbReference type="Gene3D" id="3.30.420.10">
    <property type="entry name" value="Ribonuclease H-like superfamily/Ribonuclease H"/>
    <property type="match status" value="1"/>
</dbReference>
<name>A0AAE4T7A9_9FLAO</name>
<organism evidence="1 2">
    <name type="scientific">Elizabethkingia anophelis</name>
    <dbReference type="NCBI Taxonomy" id="1117645"/>
    <lineage>
        <taxon>Bacteria</taxon>
        <taxon>Pseudomonadati</taxon>
        <taxon>Bacteroidota</taxon>
        <taxon>Flavobacteriia</taxon>
        <taxon>Flavobacteriales</taxon>
        <taxon>Weeksellaceae</taxon>
        <taxon>Elizabethkingia</taxon>
    </lineage>
</organism>
<dbReference type="GO" id="GO:0003676">
    <property type="term" value="F:nucleic acid binding"/>
    <property type="evidence" value="ECO:0007669"/>
    <property type="project" value="InterPro"/>
</dbReference>
<sequence length="663" mass="77520">MQEKKLTYEYHNNILSIPASLIYDEWGLMSYETYLKKCQRKQLVRTREGKGKDNKALVSYHDLPESIKVICIEKLGDYRTTVKRNDLEPYIIPDPAAIRFFADHRNPDGQKLADKKQIERATSVHILNAIKSLFKDKNFASKSNKQKTKIWEEVSNAVNALDIEKWYHNLPTTPKNLKIRFSRYEKEGYGSFIHKGEGNQRTAIIKGEIADYLMAMYCLPIKYSIPELVAKYNQVKHENGWSDITESAVSKFLDKPENQRVWVLARHGKQAYDRKYKHTTTRDKERWFPNIYWAIDGTKLDLVFYDPDSSNKMSALQRVDVIFDVYSEKIIGWSLSETENHADHFRALKMAVQATEVKPYLFTYDQQSGHKSAKMQALYSQLVASEEGEHYPHRARGHGSPAEGLLNLFQEQVITKFWNTDGQGVTVKTDDAKANPDFIAQYKESLPTKEQAIKQWEAAVRTWNAGKHSLKEKTRNATHAEEMPESETLSLSEIMRYMWIEEKKKPITYRAEGISVEVDKKVYKYEVYDENRNIDLEFRRLNVGNKFVVRYDPDNMEGFIQLLRMTPEGDTYFVAFAEPKRKFETVKKLQKPGEKERWYKDHNVRDKEYKRDKKALEDLERRTGISREALIAQQEFELKMQGTINSKAMNINTDRKKSLLTQI</sequence>
<evidence type="ECO:0008006" key="3">
    <source>
        <dbReference type="Google" id="ProtNLM"/>
    </source>
</evidence>
<dbReference type="Proteomes" id="UP001189000">
    <property type="component" value="Unassembled WGS sequence"/>
</dbReference>
<proteinExistence type="predicted"/>
<dbReference type="AlphaFoldDB" id="A0AAE4T7A9"/>
<dbReference type="InterPro" id="IPR012337">
    <property type="entry name" value="RNaseH-like_sf"/>
</dbReference>
<dbReference type="SUPFAM" id="SSF53098">
    <property type="entry name" value="Ribonuclease H-like"/>
    <property type="match status" value="1"/>
</dbReference>
<evidence type="ECO:0000313" key="1">
    <source>
        <dbReference type="EMBL" id="MDV3665440.1"/>
    </source>
</evidence>
<comment type="caution">
    <text evidence="1">The sequence shown here is derived from an EMBL/GenBank/DDBJ whole genome shotgun (WGS) entry which is preliminary data.</text>
</comment>
<protein>
    <recommendedName>
        <fullName evidence="3">Integrase catalytic domain-containing protein</fullName>
    </recommendedName>
</protein>
<dbReference type="EMBL" id="NWGY01000015">
    <property type="protein sequence ID" value="MDV3665440.1"/>
    <property type="molecule type" value="Genomic_DNA"/>
</dbReference>
<reference evidence="1" key="1">
    <citation type="submission" date="2023-02" db="EMBL/GenBank/DDBJ databases">
        <title>Elizabethkingia anophelis draft genomes.</title>
        <authorList>
            <person name="Nicholson A.C."/>
            <person name="Whitney A.M."/>
            <person name="Humrighouse B.W."/>
            <person name="Villarma A."/>
            <person name="Bell M."/>
            <person name="Mcquiston J."/>
        </authorList>
    </citation>
    <scope>NUCLEOTIDE SEQUENCE</scope>
    <source>
        <strain evidence="1">B4955</strain>
    </source>
</reference>
<accession>A0AAE4T7A9</accession>
<gene>
    <name evidence="1" type="ORF">CMU51_15425</name>
</gene>